<dbReference type="Pfam" id="PF10545">
    <property type="entry name" value="MADF_DNA_bdg"/>
    <property type="match status" value="1"/>
</dbReference>
<dbReference type="EMBL" id="CH933811">
    <property type="protein sequence ID" value="KRG07018.1"/>
    <property type="molecule type" value="Genomic_DNA"/>
</dbReference>
<dbReference type="PROSITE" id="PS51029">
    <property type="entry name" value="MADF"/>
    <property type="match status" value="1"/>
</dbReference>
<dbReference type="InterPro" id="IPR006578">
    <property type="entry name" value="MADF-dom"/>
</dbReference>
<dbReference type="PANTHER" id="PTHR12243">
    <property type="entry name" value="MADF DOMAIN TRANSCRIPTION FACTOR"/>
    <property type="match status" value="1"/>
</dbReference>
<evidence type="ECO:0000256" key="1">
    <source>
        <dbReference type="SAM" id="MobiDB-lite"/>
    </source>
</evidence>
<dbReference type="OrthoDB" id="10051975at2759"/>
<dbReference type="PANTHER" id="PTHR12243:SF67">
    <property type="entry name" value="COREPRESSOR OF PANGOLIN, ISOFORM A-RELATED"/>
    <property type="match status" value="1"/>
</dbReference>
<dbReference type="KEGG" id="dmo:Dmoj_GI21802"/>
<feature type="region of interest" description="Disordered" evidence="1">
    <location>
        <begin position="103"/>
        <end position="122"/>
    </location>
</feature>
<dbReference type="InterPro" id="IPR039353">
    <property type="entry name" value="TF_Adf1"/>
</dbReference>
<feature type="region of interest" description="Disordered" evidence="1">
    <location>
        <begin position="152"/>
        <end position="178"/>
    </location>
</feature>
<keyword evidence="4" id="KW-1185">Reference proteome</keyword>
<feature type="domain" description="MADF" evidence="2">
    <location>
        <begin position="21"/>
        <end position="101"/>
    </location>
</feature>
<evidence type="ECO:0000313" key="4">
    <source>
        <dbReference type="Proteomes" id="UP000009192"/>
    </source>
</evidence>
<evidence type="ECO:0000313" key="3">
    <source>
        <dbReference type="EMBL" id="KRG07018.1"/>
    </source>
</evidence>
<name>A0A0Q9XMU2_DROMO</name>
<gene>
    <name evidence="3" type="primary">Dmoj\GI21802</name>
    <name evidence="3" type="ORF">Dmoj_GI21802</name>
</gene>
<sequence>MNNTQSHSKPQIVWDEEHTVKLIKAYKAQNVLWNPENRGFLHRNARYDAWKEMANVMQLTIRDVKRKMNSLIGVYRSQYRKGVTNPRWWASHMSFMQPKLIKKPNTFDHSENSDNSIGNEPYDSEQEFISAESTQRRYQSAFHEFRAEFEPSRRVPLHEQQQQQQQQQEKEKEKAEVVQQQEAISPTFPLMHDEFVQLKTELEEIEIVEQLENESPPAQPEIESPSNQPENLDDDDVTLYVKYLECKLKKYPPHTRNAIQFEFNRIIYEADLGLHDRASKFSHATDLWNIMFKFVYLI</sequence>
<organism evidence="3 4">
    <name type="scientific">Drosophila mojavensis</name>
    <name type="common">Fruit fly</name>
    <dbReference type="NCBI Taxonomy" id="7230"/>
    <lineage>
        <taxon>Eukaryota</taxon>
        <taxon>Metazoa</taxon>
        <taxon>Ecdysozoa</taxon>
        <taxon>Arthropoda</taxon>
        <taxon>Hexapoda</taxon>
        <taxon>Insecta</taxon>
        <taxon>Pterygota</taxon>
        <taxon>Neoptera</taxon>
        <taxon>Endopterygota</taxon>
        <taxon>Diptera</taxon>
        <taxon>Brachycera</taxon>
        <taxon>Muscomorpha</taxon>
        <taxon>Ephydroidea</taxon>
        <taxon>Drosophilidae</taxon>
        <taxon>Drosophila</taxon>
    </lineage>
</organism>
<protein>
    <submittedName>
        <fullName evidence="3">Uncharacterized protein, isoform B</fullName>
    </submittedName>
</protein>
<dbReference type="SMART" id="SM00595">
    <property type="entry name" value="MADF"/>
    <property type="match status" value="1"/>
</dbReference>
<evidence type="ECO:0000259" key="2">
    <source>
        <dbReference type="PROSITE" id="PS51029"/>
    </source>
</evidence>
<proteinExistence type="predicted"/>
<accession>A0A0Q9XMU2</accession>
<feature type="region of interest" description="Disordered" evidence="1">
    <location>
        <begin position="212"/>
        <end position="233"/>
    </location>
</feature>
<dbReference type="AlphaFoldDB" id="A0A0Q9XMU2"/>
<dbReference type="InParanoid" id="A0A0Q9XMU2"/>
<reference evidence="3 4" key="1">
    <citation type="journal article" date="2007" name="Nature">
        <title>Evolution of genes and genomes on the Drosophila phylogeny.</title>
        <authorList>
            <consortium name="Drosophila 12 Genomes Consortium"/>
            <person name="Clark A.G."/>
            <person name="Eisen M.B."/>
            <person name="Smith D.R."/>
            <person name="Bergman C.M."/>
            <person name="Oliver B."/>
            <person name="Markow T.A."/>
            <person name="Kaufman T.C."/>
            <person name="Kellis M."/>
            <person name="Gelbart W."/>
            <person name="Iyer V.N."/>
            <person name="Pollard D.A."/>
            <person name="Sackton T.B."/>
            <person name="Larracuente A.M."/>
            <person name="Singh N.D."/>
            <person name="Abad J.P."/>
            <person name="Abt D.N."/>
            <person name="Adryan B."/>
            <person name="Aguade M."/>
            <person name="Akashi H."/>
            <person name="Anderson W.W."/>
            <person name="Aquadro C.F."/>
            <person name="Ardell D.H."/>
            <person name="Arguello R."/>
            <person name="Artieri C.G."/>
            <person name="Barbash D.A."/>
            <person name="Barker D."/>
            <person name="Barsanti P."/>
            <person name="Batterham P."/>
            <person name="Batzoglou S."/>
            <person name="Begun D."/>
            <person name="Bhutkar A."/>
            <person name="Blanco E."/>
            <person name="Bosak S.A."/>
            <person name="Bradley R.K."/>
            <person name="Brand A.D."/>
            <person name="Brent M.R."/>
            <person name="Brooks A.N."/>
            <person name="Brown R.H."/>
            <person name="Butlin R.K."/>
            <person name="Caggese C."/>
            <person name="Calvi B.R."/>
            <person name="Bernardo de Carvalho A."/>
            <person name="Caspi A."/>
            <person name="Castrezana S."/>
            <person name="Celniker S.E."/>
            <person name="Chang J.L."/>
            <person name="Chapple C."/>
            <person name="Chatterji S."/>
            <person name="Chinwalla A."/>
            <person name="Civetta A."/>
            <person name="Clifton S.W."/>
            <person name="Comeron J.M."/>
            <person name="Costello J.C."/>
            <person name="Coyne J.A."/>
            <person name="Daub J."/>
            <person name="David R.G."/>
            <person name="Delcher A.L."/>
            <person name="Delehaunty K."/>
            <person name="Do C.B."/>
            <person name="Ebling H."/>
            <person name="Edwards K."/>
            <person name="Eickbush T."/>
            <person name="Evans J.D."/>
            <person name="Filipski A."/>
            <person name="Findeiss S."/>
            <person name="Freyhult E."/>
            <person name="Fulton L."/>
            <person name="Fulton R."/>
            <person name="Garcia A.C."/>
            <person name="Gardiner A."/>
            <person name="Garfield D.A."/>
            <person name="Garvin B.E."/>
            <person name="Gibson G."/>
            <person name="Gilbert D."/>
            <person name="Gnerre S."/>
            <person name="Godfrey J."/>
            <person name="Good R."/>
            <person name="Gotea V."/>
            <person name="Gravely B."/>
            <person name="Greenberg A.J."/>
            <person name="Griffiths-Jones S."/>
            <person name="Gross S."/>
            <person name="Guigo R."/>
            <person name="Gustafson E.A."/>
            <person name="Haerty W."/>
            <person name="Hahn M.W."/>
            <person name="Halligan D.L."/>
            <person name="Halpern A.L."/>
            <person name="Halter G.M."/>
            <person name="Han M.V."/>
            <person name="Heger A."/>
            <person name="Hillier L."/>
            <person name="Hinrichs A.S."/>
            <person name="Holmes I."/>
            <person name="Hoskins R.A."/>
            <person name="Hubisz M.J."/>
            <person name="Hultmark D."/>
            <person name="Huntley M.A."/>
            <person name="Jaffe D.B."/>
            <person name="Jagadeeshan S."/>
            <person name="Jeck W.R."/>
            <person name="Johnson J."/>
            <person name="Jones C.D."/>
            <person name="Jordan W.C."/>
            <person name="Karpen G.H."/>
            <person name="Kataoka E."/>
            <person name="Keightley P.D."/>
            <person name="Kheradpour P."/>
            <person name="Kirkness E.F."/>
            <person name="Koerich L.B."/>
            <person name="Kristiansen K."/>
            <person name="Kudrna D."/>
            <person name="Kulathinal R.J."/>
            <person name="Kumar S."/>
            <person name="Kwok R."/>
            <person name="Lander E."/>
            <person name="Langley C.H."/>
            <person name="Lapoint R."/>
            <person name="Lazzaro B.P."/>
            <person name="Lee S.J."/>
            <person name="Levesque L."/>
            <person name="Li R."/>
            <person name="Lin C.F."/>
            <person name="Lin M.F."/>
            <person name="Lindblad-Toh K."/>
            <person name="Llopart A."/>
            <person name="Long M."/>
            <person name="Low L."/>
            <person name="Lozovsky E."/>
            <person name="Lu J."/>
            <person name="Luo M."/>
            <person name="Machado C.A."/>
            <person name="Makalowski W."/>
            <person name="Marzo M."/>
            <person name="Matsuda M."/>
            <person name="Matzkin L."/>
            <person name="McAllister B."/>
            <person name="McBride C.S."/>
            <person name="McKernan B."/>
            <person name="McKernan K."/>
            <person name="Mendez-Lago M."/>
            <person name="Minx P."/>
            <person name="Mollenhauer M.U."/>
            <person name="Montooth K."/>
            <person name="Mount S.M."/>
            <person name="Mu X."/>
            <person name="Myers E."/>
            <person name="Negre B."/>
            <person name="Newfeld S."/>
            <person name="Nielsen R."/>
            <person name="Noor M.A."/>
            <person name="O'Grady P."/>
            <person name="Pachter L."/>
            <person name="Papaceit M."/>
            <person name="Parisi M.J."/>
            <person name="Parisi M."/>
            <person name="Parts L."/>
            <person name="Pedersen J.S."/>
            <person name="Pesole G."/>
            <person name="Phillippy A.M."/>
            <person name="Ponting C.P."/>
            <person name="Pop M."/>
            <person name="Porcelli D."/>
            <person name="Powell J.R."/>
            <person name="Prohaska S."/>
            <person name="Pruitt K."/>
            <person name="Puig M."/>
            <person name="Quesneville H."/>
            <person name="Ram K.R."/>
            <person name="Rand D."/>
            <person name="Rasmussen M.D."/>
            <person name="Reed L.K."/>
            <person name="Reenan R."/>
            <person name="Reily A."/>
            <person name="Remington K.A."/>
            <person name="Rieger T.T."/>
            <person name="Ritchie M.G."/>
            <person name="Robin C."/>
            <person name="Rogers Y.H."/>
            <person name="Rohde C."/>
            <person name="Rozas J."/>
            <person name="Rubenfield M.J."/>
            <person name="Ruiz A."/>
            <person name="Russo S."/>
            <person name="Salzberg S.L."/>
            <person name="Sanchez-Gracia A."/>
            <person name="Saranga D.J."/>
            <person name="Sato H."/>
            <person name="Schaeffer S.W."/>
            <person name="Schatz M.C."/>
            <person name="Schlenke T."/>
            <person name="Schwartz R."/>
            <person name="Segarra C."/>
            <person name="Singh R.S."/>
            <person name="Sirot L."/>
            <person name="Sirota M."/>
            <person name="Sisneros N.B."/>
            <person name="Smith C.D."/>
            <person name="Smith T.F."/>
            <person name="Spieth J."/>
            <person name="Stage D.E."/>
            <person name="Stark A."/>
            <person name="Stephan W."/>
            <person name="Strausberg R.L."/>
            <person name="Strempel S."/>
            <person name="Sturgill D."/>
            <person name="Sutton G."/>
            <person name="Sutton G.G."/>
            <person name="Tao W."/>
            <person name="Teichmann S."/>
            <person name="Tobari Y.N."/>
            <person name="Tomimura Y."/>
            <person name="Tsolas J.M."/>
            <person name="Valente V.L."/>
            <person name="Venter E."/>
            <person name="Venter J.C."/>
            <person name="Vicario S."/>
            <person name="Vieira F.G."/>
            <person name="Vilella A.J."/>
            <person name="Villasante A."/>
            <person name="Walenz B."/>
            <person name="Wang J."/>
            <person name="Wasserman M."/>
            <person name="Watts T."/>
            <person name="Wilson D."/>
            <person name="Wilson R.K."/>
            <person name="Wing R.A."/>
            <person name="Wolfner M.F."/>
            <person name="Wong A."/>
            <person name="Wong G.K."/>
            <person name="Wu C.I."/>
            <person name="Wu G."/>
            <person name="Yamamoto D."/>
            <person name="Yang H.P."/>
            <person name="Yang S.P."/>
            <person name="Yorke J.A."/>
            <person name="Yoshida K."/>
            <person name="Zdobnov E."/>
            <person name="Zhang P."/>
            <person name="Zhang Y."/>
            <person name="Zimin A.V."/>
            <person name="Baldwin J."/>
            <person name="Abdouelleil A."/>
            <person name="Abdulkadir J."/>
            <person name="Abebe A."/>
            <person name="Abera B."/>
            <person name="Abreu J."/>
            <person name="Acer S.C."/>
            <person name="Aftuck L."/>
            <person name="Alexander A."/>
            <person name="An P."/>
            <person name="Anderson E."/>
            <person name="Anderson S."/>
            <person name="Arachi H."/>
            <person name="Azer M."/>
            <person name="Bachantsang P."/>
            <person name="Barry A."/>
            <person name="Bayul T."/>
            <person name="Berlin A."/>
            <person name="Bessette D."/>
            <person name="Bloom T."/>
            <person name="Blye J."/>
            <person name="Boguslavskiy L."/>
            <person name="Bonnet C."/>
            <person name="Boukhgalter B."/>
            <person name="Bourzgui I."/>
            <person name="Brown A."/>
            <person name="Cahill P."/>
            <person name="Channer S."/>
            <person name="Cheshatsang Y."/>
            <person name="Chuda L."/>
            <person name="Citroen M."/>
            <person name="Collymore A."/>
            <person name="Cooke P."/>
            <person name="Costello M."/>
            <person name="D'Aco K."/>
            <person name="Daza R."/>
            <person name="De Haan G."/>
            <person name="DeGray S."/>
            <person name="DeMaso C."/>
            <person name="Dhargay N."/>
            <person name="Dooley K."/>
            <person name="Dooley E."/>
            <person name="Doricent M."/>
            <person name="Dorje P."/>
            <person name="Dorjee K."/>
            <person name="Dupes A."/>
            <person name="Elong R."/>
            <person name="Falk J."/>
            <person name="Farina A."/>
            <person name="Faro S."/>
            <person name="Ferguson D."/>
            <person name="Fisher S."/>
            <person name="Foley C.D."/>
            <person name="Franke A."/>
            <person name="Friedrich D."/>
            <person name="Gadbois L."/>
            <person name="Gearin G."/>
            <person name="Gearin C.R."/>
            <person name="Giannoukos G."/>
            <person name="Goode T."/>
            <person name="Graham J."/>
            <person name="Grandbois E."/>
            <person name="Grewal S."/>
            <person name="Gyaltsen K."/>
            <person name="Hafez N."/>
            <person name="Hagos B."/>
            <person name="Hall J."/>
            <person name="Henson C."/>
            <person name="Hollinger A."/>
            <person name="Honan T."/>
            <person name="Huard M.D."/>
            <person name="Hughes L."/>
            <person name="Hurhula B."/>
            <person name="Husby M.E."/>
            <person name="Kamat A."/>
            <person name="Kanga B."/>
            <person name="Kashin S."/>
            <person name="Khazanovich D."/>
            <person name="Kisner P."/>
            <person name="Lance K."/>
            <person name="Lara M."/>
            <person name="Lee W."/>
            <person name="Lennon N."/>
            <person name="Letendre F."/>
            <person name="LeVine R."/>
            <person name="Lipovsky A."/>
            <person name="Liu X."/>
            <person name="Liu J."/>
            <person name="Liu S."/>
            <person name="Lokyitsang T."/>
            <person name="Lokyitsang Y."/>
            <person name="Lubonja R."/>
            <person name="Lui A."/>
            <person name="MacDonald P."/>
            <person name="Magnisalis V."/>
            <person name="Maru K."/>
            <person name="Matthews C."/>
            <person name="McCusker W."/>
            <person name="McDonough S."/>
            <person name="Mehta T."/>
            <person name="Meldrim J."/>
            <person name="Meneus L."/>
            <person name="Mihai O."/>
            <person name="Mihalev A."/>
            <person name="Mihova T."/>
            <person name="Mittelman R."/>
            <person name="Mlenga V."/>
            <person name="Montmayeur A."/>
            <person name="Mulrain L."/>
            <person name="Navidi A."/>
            <person name="Naylor J."/>
            <person name="Negash T."/>
            <person name="Nguyen T."/>
            <person name="Nguyen N."/>
            <person name="Nicol R."/>
            <person name="Norbu C."/>
            <person name="Norbu N."/>
            <person name="Novod N."/>
            <person name="O'Neill B."/>
            <person name="Osman S."/>
            <person name="Markiewicz E."/>
            <person name="Oyono O.L."/>
            <person name="Patti C."/>
            <person name="Phunkhang P."/>
            <person name="Pierre F."/>
            <person name="Priest M."/>
            <person name="Raghuraman S."/>
            <person name="Rege F."/>
            <person name="Reyes R."/>
            <person name="Rise C."/>
            <person name="Rogov P."/>
            <person name="Ross K."/>
            <person name="Ryan E."/>
            <person name="Settipalli S."/>
            <person name="Shea T."/>
            <person name="Sherpa N."/>
            <person name="Shi L."/>
            <person name="Shih D."/>
            <person name="Sparrow T."/>
            <person name="Spaulding J."/>
            <person name="Stalker J."/>
            <person name="Stange-Thomann N."/>
            <person name="Stavropoulos S."/>
            <person name="Stone C."/>
            <person name="Strader C."/>
            <person name="Tesfaye S."/>
            <person name="Thomson T."/>
            <person name="Thoulutsang Y."/>
            <person name="Thoulutsang D."/>
            <person name="Topham K."/>
            <person name="Topping I."/>
            <person name="Tsamla T."/>
            <person name="Vassiliev H."/>
            <person name="Vo A."/>
            <person name="Wangchuk T."/>
            <person name="Wangdi T."/>
            <person name="Weiand M."/>
            <person name="Wilkinson J."/>
            <person name="Wilson A."/>
            <person name="Yadav S."/>
            <person name="Young G."/>
            <person name="Yu Q."/>
            <person name="Zembek L."/>
            <person name="Zhong D."/>
            <person name="Zimmer A."/>
            <person name="Zwirko Z."/>
            <person name="Jaffe D.B."/>
            <person name="Alvarez P."/>
            <person name="Brockman W."/>
            <person name="Butler J."/>
            <person name="Chin C."/>
            <person name="Gnerre S."/>
            <person name="Grabherr M."/>
            <person name="Kleber M."/>
            <person name="Mauceli E."/>
            <person name="MacCallum I."/>
        </authorList>
    </citation>
    <scope>NUCLEOTIDE SEQUENCE [LARGE SCALE GENOMIC DNA]</scope>
    <source>
        <strain evidence="4">Tucson 15081-1352.22</strain>
    </source>
</reference>
<dbReference type="Proteomes" id="UP000009192">
    <property type="component" value="Unassembled WGS sequence"/>
</dbReference>